<evidence type="ECO:0000313" key="1">
    <source>
        <dbReference type="EMBL" id="MBC3764436.1"/>
    </source>
</evidence>
<evidence type="ECO:0000313" key="2">
    <source>
        <dbReference type="Proteomes" id="UP000601768"/>
    </source>
</evidence>
<name>A0A8J6M2J3_9ALTE</name>
<dbReference type="Gene3D" id="3.30.429.10">
    <property type="entry name" value="Macrophage Migration Inhibitory Factor"/>
    <property type="match status" value="1"/>
</dbReference>
<dbReference type="EMBL" id="JACNEP010000001">
    <property type="protein sequence ID" value="MBC3764436.1"/>
    <property type="molecule type" value="Genomic_DNA"/>
</dbReference>
<dbReference type="PANTHER" id="PTHR37950">
    <property type="entry name" value="4-HYDROXYPHENYLACETATE CATABOLISM PROTEIN"/>
    <property type="match status" value="1"/>
</dbReference>
<dbReference type="InterPro" id="IPR004220">
    <property type="entry name" value="5-COMe_2-OHmuconate_Isoase"/>
</dbReference>
<dbReference type="Proteomes" id="UP000601768">
    <property type="component" value="Unassembled WGS sequence"/>
</dbReference>
<dbReference type="CDD" id="cd00580">
    <property type="entry name" value="CHMI"/>
    <property type="match status" value="1"/>
</dbReference>
<dbReference type="Pfam" id="PF02962">
    <property type="entry name" value="CHMI"/>
    <property type="match status" value="1"/>
</dbReference>
<dbReference type="RefSeq" id="WP_186504909.1">
    <property type="nucleotide sequence ID" value="NZ_JACNEP010000001.1"/>
</dbReference>
<accession>A0A8J6M2J3</accession>
<comment type="caution">
    <text evidence="1">The sequence shown here is derived from an EMBL/GenBank/DDBJ whole genome shotgun (WGS) entry which is preliminary data.</text>
</comment>
<dbReference type="GO" id="GO:0008704">
    <property type="term" value="F:5-carboxymethyl-2-hydroxymuconate delta-isomerase activity"/>
    <property type="evidence" value="ECO:0007669"/>
    <property type="project" value="InterPro"/>
</dbReference>
<dbReference type="SUPFAM" id="SSF55331">
    <property type="entry name" value="Tautomerase/MIF"/>
    <property type="match status" value="1"/>
</dbReference>
<dbReference type="PANTHER" id="PTHR37950:SF1">
    <property type="entry name" value="4-HYDROXYPHENYLACETATE CATABOLISM PROTEIN"/>
    <property type="match status" value="1"/>
</dbReference>
<protein>
    <submittedName>
        <fullName evidence="1">5-carboxymethyl-2-hydroxymuconate Delta-isomerase</fullName>
    </submittedName>
</protein>
<reference evidence="1" key="2">
    <citation type="submission" date="2020-08" db="EMBL/GenBank/DDBJ databases">
        <authorList>
            <person name="Lai Q."/>
        </authorList>
    </citation>
    <scope>NUCLEOTIDE SEQUENCE</scope>
    <source>
        <strain evidence="1">S27-2</strain>
    </source>
</reference>
<proteinExistence type="predicted"/>
<dbReference type="AlphaFoldDB" id="A0A8J6M2J3"/>
<dbReference type="InterPro" id="IPR014347">
    <property type="entry name" value="Tautomerase/MIF_sf"/>
</dbReference>
<gene>
    <name evidence="1" type="ORF">H8B19_00985</name>
</gene>
<sequence>MPHCIVEYANPLTNLIDPQKIVATVHHCAEKSGLFSIESIKSRAIGYDHFTSLNKLNFIHVNIRLLSGRSDTAKKQLSTEMLNALQKLGLDNISLTVEITDMHTDSYAKSIVR</sequence>
<organism evidence="1 2">
    <name type="scientific">Neptunicella marina</name>
    <dbReference type="NCBI Taxonomy" id="2125989"/>
    <lineage>
        <taxon>Bacteria</taxon>
        <taxon>Pseudomonadati</taxon>
        <taxon>Pseudomonadota</taxon>
        <taxon>Gammaproteobacteria</taxon>
        <taxon>Alteromonadales</taxon>
        <taxon>Alteromonadaceae</taxon>
        <taxon>Neptunicella</taxon>
    </lineage>
</organism>
<reference evidence="1" key="1">
    <citation type="journal article" date="2018" name="Int. J. Syst. Evol. Microbiol.">
        <title>Neptunicella marina gen. nov., sp. nov., isolated from surface seawater.</title>
        <authorList>
            <person name="Liu X."/>
            <person name="Lai Q."/>
            <person name="Du Y."/>
            <person name="Zhang X."/>
            <person name="Liu Z."/>
            <person name="Sun F."/>
            <person name="Shao Z."/>
        </authorList>
    </citation>
    <scope>NUCLEOTIDE SEQUENCE</scope>
    <source>
        <strain evidence="1">S27-2</strain>
    </source>
</reference>
<keyword evidence="2" id="KW-1185">Reference proteome</keyword>